<dbReference type="AlphaFoldDB" id="A0AAW4PXK2"/>
<evidence type="ECO:0000313" key="3">
    <source>
        <dbReference type="Proteomes" id="UP001430377"/>
    </source>
</evidence>
<evidence type="ECO:0000313" key="2">
    <source>
        <dbReference type="EMBL" id="MBX0324967.1"/>
    </source>
</evidence>
<feature type="transmembrane region" description="Helical" evidence="1">
    <location>
        <begin position="35"/>
        <end position="58"/>
    </location>
</feature>
<sequence length="99" mass="10529">MHTSFSELLVTGIVLASTVYTVSKTPAIWHQYEGIYGHLLVGVPLVGLLFGIAHLGMLTPLPHGLLAAVETGALLSLVAVLGALGYIHPRLRYSEGDPR</sequence>
<feature type="transmembrane region" description="Helical" evidence="1">
    <location>
        <begin position="64"/>
        <end position="87"/>
    </location>
</feature>
<keyword evidence="1" id="KW-0812">Transmembrane</keyword>
<comment type="caution">
    <text evidence="2">The sequence shown here is derived from an EMBL/GenBank/DDBJ whole genome shotgun (WGS) entry which is preliminary data.</text>
</comment>
<reference evidence="2 3" key="1">
    <citation type="submission" date="2021-06" db="EMBL/GenBank/DDBJ databases">
        <title>Halomicroarcula sp. a new haloarchaeum isolated from saline soil.</title>
        <authorList>
            <person name="Duran-Viseras A."/>
            <person name="Sanchez-Porro C."/>
            <person name="Ventosa A."/>
        </authorList>
    </citation>
    <scope>NUCLEOTIDE SEQUENCE [LARGE SCALE GENOMIC DNA]</scope>
    <source>
        <strain evidence="2 3">F13</strain>
    </source>
</reference>
<protein>
    <submittedName>
        <fullName evidence="2">Uncharacterized protein</fullName>
    </submittedName>
</protein>
<dbReference type="EMBL" id="RKLR01000009">
    <property type="protein sequence ID" value="MBX0324967.1"/>
    <property type="molecule type" value="Genomic_DNA"/>
</dbReference>
<keyword evidence="3" id="KW-1185">Reference proteome</keyword>
<keyword evidence="1" id="KW-1133">Transmembrane helix</keyword>
<proteinExistence type="predicted"/>
<feature type="transmembrane region" description="Helical" evidence="1">
    <location>
        <begin position="6"/>
        <end position="23"/>
    </location>
</feature>
<name>A0AAW4PXK2_9EURY</name>
<keyword evidence="1" id="KW-0472">Membrane</keyword>
<accession>A0AAW4PXK2</accession>
<organism evidence="2 3">
    <name type="scientific">Haloarcula rubra</name>
    <dbReference type="NCBI Taxonomy" id="2487747"/>
    <lineage>
        <taxon>Archaea</taxon>
        <taxon>Methanobacteriati</taxon>
        <taxon>Methanobacteriota</taxon>
        <taxon>Stenosarchaea group</taxon>
        <taxon>Halobacteria</taxon>
        <taxon>Halobacteriales</taxon>
        <taxon>Haloarculaceae</taxon>
        <taxon>Haloarcula</taxon>
    </lineage>
</organism>
<gene>
    <name evidence="2" type="ORF">EGH21_18220</name>
</gene>
<dbReference type="RefSeq" id="WP_220619853.1">
    <property type="nucleotide sequence ID" value="NZ_RKLR01000009.1"/>
</dbReference>
<evidence type="ECO:0000256" key="1">
    <source>
        <dbReference type="SAM" id="Phobius"/>
    </source>
</evidence>
<dbReference type="Proteomes" id="UP001430377">
    <property type="component" value="Unassembled WGS sequence"/>
</dbReference>